<dbReference type="EMBL" id="CAJNOT010007979">
    <property type="protein sequence ID" value="CAF1513721.1"/>
    <property type="molecule type" value="Genomic_DNA"/>
</dbReference>
<accession>A0A815TVX9</accession>
<sequence length="90" mass="10247">MISFDIDNLYTNVPVHEAINITLDMLYKRSSPPPIPFNRSQMKQMLEIAVINIPFRFLQKTYIQSDGVAMGSPLGPILADIFISHLEKKL</sequence>
<feature type="domain" description="Reverse transcriptase" evidence="1">
    <location>
        <begin position="1"/>
        <end position="90"/>
    </location>
</feature>
<dbReference type="Proteomes" id="UP000663864">
    <property type="component" value="Unassembled WGS sequence"/>
</dbReference>
<evidence type="ECO:0000313" key="2">
    <source>
        <dbReference type="EMBL" id="CAF1481526.1"/>
    </source>
</evidence>
<dbReference type="OrthoDB" id="10047121at2759"/>
<dbReference type="PANTHER" id="PTHR21301">
    <property type="entry name" value="REVERSE TRANSCRIPTASE"/>
    <property type="match status" value="1"/>
</dbReference>
<feature type="non-terminal residue" evidence="3">
    <location>
        <position position="1"/>
    </location>
</feature>
<dbReference type="InterPro" id="IPR000477">
    <property type="entry name" value="RT_dom"/>
</dbReference>
<dbReference type="AlphaFoldDB" id="A0A815TVX9"/>
<dbReference type="EMBL" id="CAJOAX010010677">
    <property type="protein sequence ID" value="CAF4079418.1"/>
    <property type="molecule type" value="Genomic_DNA"/>
</dbReference>
<evidence type="ECO:0000313" key="6">
    <source>
        <dbReference type="EMBL" id="CAF4197681.1"/>
    </source>
</evidence>
<comment type="caution">
    <text evidence="3">The sequence shown here is derived from an EMBL/GenBank/DDBJ whole genome shotgun (WGS) entry which is preliminary data.</text>
</comment>
<dbReference type="EMBL" id="CAJNOO010008400">
    <property type="protein sequence ID" value="CAF1481526.1"/>
    <property type="molecule type" value="Genomic_DNA"/>
</dbReference>
<dbReference type="PANTHER" id="PTHR21301:SF10">
    <property type="entry name" value="REVERSE TRANSCRIPTASE DOMAIN-CONTAINING PROTEIN"/>
    <property type="match status" value="1"/>
</dbReference>
<dbReference type="Proteomes" id="UP000663836">
    <property type="component" value="Unassembled WGS sequence"/>
</dbReference>
<dbReference type="EMBL" id="CAJOBD010014209">
    <property type="protein sequence ID" value="CAF4197681.1"/>
    <property type="molecule type" value="Genomic_DNA"/>
</dbReference>
<organism evidence="3 7">
    <name type="scientific">Rotaria sordida</name>
    <dbReference type="NCBI Taxonomy" id="392033"/>
    <lineage>
        <taxon>Eukaryota</taxon>
        <taxon>Metazoa</taxon>
        <taxon>Spiralia</taxon>
        <taxon>Gnathifera</taxon>
        <taxon>Rotifera</taxon>
        <taxon>Eurotatoria</taxon>
        <taxon>Bdelloidea</taxon>
        <taxon>Philodinida</taxon>
        <taxon>Philodinidae</taxon>
        <taxon>Rotaria</taxon>
    </lineage>
</organism>
<proteinExistence type="predicted"/>
<reference evidence="3" key="1">
    <citation type="submission" date="2021-02" db="EMBL/GenBank/DDBJ databases">
        <authorList>
            <person name="Nowell W R."/>
        </authorList>
    </citation>
    <scope>NUCLEOTIDE SEQUENCE</scope>
</reference>
<gene>
    <name evidence="6" type="ORF">JBS370_LOCUS36359</name>
    <name evidence="4" type="ORF">OTI717_LOCUS33110</name>
    <name evidence="5" type="ORF">OTI717_LOCUS33111</name>
    <name evidence="2" type="ORF">RFH988_LOCUS38008</name>
    <name evidence="3" type="ORF">ZHD862_LOCUS38044</name>
</gene>
<evidence type="ECO:0000259" key="1">
    <source>
        <dbReference type="PROSITE" id="PS50878"/>
    </source>
</evidence>
<protein>
    <recommendedName>
        <fullName evidence="1">Reverse transcriptase domain-containing protein</fullName>
    </recommendedName>
</protein>
<evidence type="ECO:0000313" key="3">
    <source>
        <dbReference type="EMBL" id="CAF1513721.1"/>
    </source>
</evidence>
<dbReference type="Proteomes" id="UP000663823">
    <property type="component" value="Unassembled WGS sequence"/>
</dbReference>
<name>A0A815TVX9_9BILA</name>
<dbReference type="EMBL" id="CAJOAX010010677">
    <property type="protein sequence ID" value="CAF4079429.1"/>
    <property type="molecule type" value="Genomic_DNA"/>
</dbReference>
<dbReference type="Proteomes" id="UP000663882">
    <property type="component" value="Unassembled WGS sequence"/>
</dbReference>
<dbReference type="PROSITE" id="PS50878">
    <property type="entry name" value="RT_POL"/>
    <property type="match status" value="1"/>
</dbReference>
<feature type="non-terminal residue" evidence="3">
    <location>
        <position position="90"/>
    </location>
</feature>
<evidence type="ECO:0000313" key="5">
    <source>
        <dbReference type="EMBL" id="CAF4079429.1"/>
    </source>
</evidence>
<evidence type="ECO:0000313" key="7">
    <source>
        <dbReference type="Proteomes" id="UP000663864"/>
    </source>
</evidence>
<evidence type="ECO:0000313" key="4">
    <source>
        <dbReference type="EMBL" id="CAF4079418.1"/>
    </source>
</evidence>